<accession>A0AAV4AYD7</accession>
<dbReference type="Proteomes" id="UP000735302">
    <property type="component" value="Unassembled WGS sequence"/>
</dbReference>
<sequence length="73" mass="8728">MRRRVDSRSRAADNVYYSLWKIMFYTCFNGYLPRPLVFPDQDDRSLQRRRVSMGRLGSPQPDFWGLSSLQRPI</sequence>
<organism evidence="1 2">
    <name type="scientific">Plakobranchus ocellatus</name>
    <dbReference type="NCBI Taxonomy" id="259542"/>
    <lineage>
        <taxon>Eukaryota</taxon>
        <taxon>Metazoa</taxon>
        <taxon>Spiralia</taxon>
        <taxon>Lophotrochozoa</taxon>
        <taxon>Mollusca</taxon>
        <taxon>Gastropoda</taxon>
        <taxon>Heterobranchia</taxon>
        <taxon>Euthyneura</taxon>
        <taxon>Panpulmonata</taxon>
        <taxon>Sacoglossa</taxon>
        <taxon>Placobranchoidea</taxon>
        <taxon>Plakobranchidae</taxon>
        <taxon>Plakobranchus</taxon>
    </lineage>
</organism>
<dbReference type="AlphaFoldDB" id="A0AAV4AYD7"/>
<evidence type="ECO:0000313" key="1">
    <source>
        <dbReference type="EMBL" id="GFO11536.1"/>
    </source>
</evidence>
<name>A0AAV4AYD7_9GAST</name>
<dbReference type="EMBL" id="BLXT01004325">
    <property type="protein sequence ID" value="GFO11536.1"/>
    <property type="molecule type" value="Genomic_DNA"/>
</dbReference>
<gene>
    <name evidence="1" type="ORF">PoB_003804100</name>
</gene>
<keyword evidence="2" id="KW-1185">Reference proteome</keyword>
<protein>
    <submittedName>
        <fullName evidence="1">Uncharacterized protein</fullName>
    </submittedName>
</protein>
<comment type="caution">
    <text evidence="1">The sequence shown here is derived from an EMBL/GenBank/DDBJ whole genome shotgun (WGS) entry which is preliminary data.</text>
</comment>
<evidence type="ECO:0000313" key="2">
    <source>
        <dbReference type="Proteomes" id="UP000735302"/>
    </source>
</evidence>
<reference evidence="1 2" key="1">
    <citation type="journal article" date="2021" name="Elife">
        <title>Chloroplast acquisition without the gene transfer in kleptoplastic sea slugs, Plakobranchus ocellatus.</title>
        <authorList>
            <person name="Maeda T."/>
            <person name="Takahashi S."/>
            <person name="Yoshida T."/>
            <person name="Shimamura S."/>
            <person name="Takaki Y."/>
            <person name="Nagai Y."/>
            <person name="Toyoda A."/>
            <person name="Suzuki Y."/>
            <person name="Arimoto A."/>
            <person name="Ishii H."/>
            <person name="Satoh N."/>
            <person name="Nishiyama T."/>
            <person name="Hasebe M."/>
            <person name="Maruyama T."/>
            <person name="Minagawa J."/>
            <person name="Obokata J."/>
            <person name="Shigenobu S."/>
        </authorList>
    </citation>
    <scope>NUCLEOTIDE SEQUENCE [LARGE SCALE GENOMIC DNA]</scope>
</reference>
<proteinExistence type="predicted"/>